<accession>A0ABY4CCV8</accession>
<keyword evidence="2" id="KW-1185">Reference proteome</keyword>
<organism evidence="1 2">
    <name type="scientific">Bdellovibrio reynosensis</name>
    <dbReference type="NCBI Taxonomy" id="2835041"/>
    <lineage>
        <taxon>Bacteria</taxon>
        <taxon>Pseudomonadati</taxon>
        <taxon>Bdellovibrionota</taxon>
        <taxon>Bdellovibrionia</taxon>
        <taxon>Bdellovibrionales</taxon>
        <taxon>Pseudobdellovibrionaceae</taxon>
        <taxon>Bdellovibrio</taxon>
    </lineage>
</organism>
<evidence type="ECO:0000313" key="1">
    <source>
        <dbReference type="EMBL" id="UOF01501.1"/>
    </source>
</evidence>
<sequence>MTGKKKQHYVPQFYLKNFGKGNGIFVFDKQSKIVYGSNVSDVAQERYFYAIPNERGESGGKHSNLELINSVEDYLSEIDHRSNRAIASLLRNIESSRVISRSGFPTYSLSENDRINLSVFIVFQDLRTREFREKIAQMEYFFTKTIMKRVIEFKHPDKKKYLEKMDIYIHEYREILRHLSLITDHGFINKLVNFALSKHWVIGYNQTEIPLITSDHPVVMRSHNDHPWLRSAAWGVPKTEILIPLSPKVSLMLMCKSFFNDSHGSVLAEQHTENRVVPLNKDNIIYNNHLQITGSYQRLFSNTDEFYLAEDILAEEPKYSNPNRKRVVASEKSNLPSNWAVRHKINGNEIP</sequence>
<name>A0ABY4CCV8_9BACT</name>
<dbReference type="Proteomes" id="UP000830116">
    <property type="component" value="Chromosome"/>
</dbReference>
<dbReference type="InterPro" id="IPR025332">
    <property type="entry name" value="DUF4238"/>
</dbReference>
<dbReference type="Pfam" id="PF14022">
    <property type="entry name" value="DUF4238"/>
    <property type="match status" value="1"/>
</dbReference>
<protein>
    <submittedName>
        <fullName evidence="1">DUF4238 domain-containing protein</fullName>
    </submittedName>
</protein>
<proteinExistence type="predicted"/>
<dbReference type="RefSeq" id="WP_243537941.1">
    <property type="nucleotide sequence ID" value="NZ_CP093442.1"/>
</dbReference>
<evidence type="ECO:0000313" key="2">
    <source>
        <dbReference type="Proteomes" id="UP000830116"/>
    </source>
</evidence>
<reference evidence="1" key="1">
    <citation type="submission" date="2022-03" db="EMBL/GenBank/DDBJ databases">
        <title>Genome Identification and Characterization of new species Bdellovibrio reynosense LBG001 sp. nov. from a Mexico soil sample.</title>
        <authorList>
            <person name="Camilli A."/>
            <person name="Ajao Y."/>
            <person name="Guo X."/>
        </authorList>
    </citation>
    <scope>NUCLEOTIDE SEQUENCE</scope>
    <source>
        <strain evidence="1">LBG001</strain>
    </source>
</reference>
<gene>
    <name evidence="1" type="ORF">MNR06_00855</name>
</gene>
<dbReference type="EMBL" id="CP093442">
    <property type="protein sequence ID" value="UOF01501.1"/>
    <property type="molecule type" value="Genomic_DNA"/>
</dbReference>